<dbReference type="AlphaFoldDB" id="A0A1I7SGJ6"/>
<evidence type="ECO:0000313" key="1">
    <source>
        <dbReference type="Proteomes" id="UP000095284"/>
    </source>
</evidence>
<dbReference type="Pfam" id="PF01359">
    <property type="entry name" value="Transposase_1"/>
    <property type="match status" value="1"/>
</dbReference>
<accession>A0A1I7SGJ6</accession>
<dbReference type="WBParaSite" id="BXY_1216100.1">
    <property type="protein sequence ID" value="BXY_1216100.1"/>
    <property type="gene ID" value="BXY_1216100"/>
</dbReference>
<reference evidence="2" key="1">
    <citation type="submission" date="2016-11" db="UniProtKB">
        <authorList>
            <consortium name="WormBaseParasite"/>
        </authorList>
    </citation>
    <scope>IDENTIFICATION</scope>
</reference>
<protein>
    <submittedName>
        <fullName evidence="2">DDE_Tnp_1_7 domain-containing protein</fullName>
    </submittedName>
</protein>
<dbReference type="Proteomes" id="UP000095284">
    <property type="component" value="Unplaced"/>
</dbReference>
<organism evidence="1 2">
    <name type="scientific">Bursaphelenchus xylophilus</name>
    <name type="common">Pinewood nematode worm</name>
    <name type="synonym">Aphelenchoides xylophilus</name>
    <dbReference type="NCBI Taxonomy" id="6326"/>
    <lineage>
        <taxon>Eukaryota</taxon>
        <taxon>Metazoa</taxon>
        <taxon>Ecdysozoa</taxon>
        <taxon>Nematoda</taxon>
        <taxon>Chromadorea</taxon>
        <taxon>Rhabditida</taxon>
        <taxon>Tylenchina</taxon>
        <taxon>Tylenchomorpha</taxon>
        <taxon>Aphelenchoidea</taxon>
        <taxon>Aphelenchoididae</taxon>
        <taxon>Bursaphelenchus</taxon>
    </lineage>
</organism>
<sequence length="148" mass="16519">MGLFIPTGVPAPQSPFNVLLLSSYTEFKLLTFNDAVIVFLGGEDVAGAFGARYPSRGVKPAKARVQSYRAYCRPRQNVDCFLEWVAPGDSQAISPPKKAMICIWRDWEGMVHRDMPQKNATVNKEHYDAQLHLENGAIRLKSMPSHLA</sequence>
<name>A0A1I7SGJ6_BURXY</name>
<evidence type="ECO:0000313" key="2">
    <source>
        <dbReference type="WBParaSite" id="BXY_1216100.1"/>
    </source>
</evidence>
<dbReference type="InterPro" id="IPR001888">
    <property type="entry name" value="Transposase_1"/>
</dbReference>
<proteinExistence type="predicted"/>